<reference evidence="2" key="1">
    <citation type="journal article" date="2023" name="G3 (Bethesda)">
        <title>A reference genome for the long-term kleptoplast-retaining sea slug Elysia crispata morphotype clarki.</title>
        <authorList>
            <person name="Eastman K.E."/>
            <person name="Pendleton A.L."/>
            <person name="Shaikh M.A."/>
            <person name="Suttiyut T."/>
            <person name="Ogas R."/>
            <person name="Tomko P."/>
            <person name="Gavelis G."/>
            <person name="Widhalm J.R."/>
            <person name="Wisecaver J.H."/>
        </authorList>
    </citation>
    <scope>NUCLEOTIDE SEQUENCE</scope>
    <source>
        <strain evidence="2">ECLA1</strain>
    </source>
</reference>
<evidence type="ECO:0000313" key="2">
    <source>
        <dbReference type="EMBL" id="KAK3802422.1"/>
    </source>
</evidence>
<feature type="region of interest" description="Disordered" evidence="1">
    <location>
        <begin position="1"/>
        <end position="70"/>
    </location>
</feature>
<feature type="compositionally biased region" description="Low complexity" evidence="1">
    <location>
        <begin position="8"/>
        <end position="19"/>
    </location>
</feature>
<keyword evidence="3" id="KW-1185">Reference proteome</keyword>
<evidence type="ECO:0000256" key="1">
    <source>
        <dbReference type="SAM" id="MobiDB-lite"/>
    </source>
</evidence>
<dbReference type="AlphaFoldDB" id="A0AAE1BBY9"/>
<feature type="region of interest" description="Disordered" evidence="1">
    <location>
        <begin position="116"/>
        <end position="319"/>
    </location>
</feature>
<gene>
    <name evidence="2" type="ORF">RRG08_034189</name>
</gene>
<feature type="compositionally biased region" description="Basic and acidic residues" evidence="1">
    <location>
        <begin position="183"/>
        <end position="207"/>
    </location>
</feature>
<feature type="compositionally biased region" description="Basic and acidic residues" evidence="1">
    <location>
        <begin position="35"/>
        <end position="45"/>
    </location>
</feature>
<accession>A0AAE1BBY9</accession>
<sequence length="474" mass="53098">MNTDDWVSSTIQSSTNQQTPRRRKKPLSRQHAVSRHRDSDSRKFSAQDVGRSLAVPDTGQKSTDFRLAPLSSSNRVPLTTRLPSPPHLTLPPINQEKTSFYLIQTPQLSSGVNFPEEAEKKAQNIEASASQGAPRRRNSSQLPEKDLLLFNPEEFFPARDGTDDPSYSQSHRKRGSLESNSSNRDRGVRDIVSDGGDQKVKSNDNIKHKTGKPKRLRKAKSIEKNSENKNSSMHVIDKTINNSSNTKDSNDDLNPPTAINTNGGSVYKEASTKHQNIPSNPSTNLESQLPHDQTRTTSNTSSRQERKRPIPHDALSQNRPEVLVANYDLLVSPNVPEILTASEVMNRSGPSREGDGVRNDIMSEGETKIKIHLSENEKTQVKSERGFNIPEILKDEDVNERRKRLAKEDPKYVEDGPKIQIRHNGTRDEEALRMPGRKLWGSNGFKGSISINMLHPTVKLYHQVCAKLGVLPLR</sequence>
<proteinExistence type="predicted"/>
<feature type="compositionally biased region" description="Polar residues" evidence="1">
    <location>
        <begin position="273"/>
        <end position="291"/>
    </location>
</feature>
<organism evidence="2 3">
    <name type="scientific">Elysia crispata</name>
    <name type="common">lettuce slug</name>
    <dbReference type="NCBI Taxonomy" id="231223"/>
    <lineage>
        <taxon>Eukaryota</taxon>
        <taxon>Metazoa</taxon>
        <taxon>Spiralia</taxon>
        <taxon>Lophotrochozoa</taxon>
        <taxon>Mollusca</taxon>
        <taxon>Gastropoda</taxon>
        <taxon>Heterobranchia</taxon>
        <taxon>Euthyneura</taxon>
        <taxon>Panpulmonata</taxon>
        <taxon>Sacoglossa</taxon>
        <taxon>Placobranchoidea</taxon>
        <taxon>Plakobranchidae</taxon>
        <taxon>Elysia</taxon>
    </lineage>
</organism>
<dbReference type="EMBL" id="JAWDGP010000238">
    <property type="protein sequence ID" value="KAK3802422.1"/>
    <property type="molecule type" value="Genomic_DNA"/>
</dbReference>
<comment type="caution">
    <text evidence="2">The sequence shown here is derived from an EMBL/GenBank/DDBJ whole genome shotgun (WGS) entry which is preliminary data.</text>
</comment>
<evidence type="ECO:0000313" key="3">
    <source>
        <dbReference type="Proteomes" id="UP001283361"/>
    </source>
</evidence>
<feature type="compositionally biased region" description="Basic residues" evidence="1">
    <location>
        <begin position="208"/>
        <end position="219"/>
    </location>
</feature>
<protein>
    <submittedName>
        <fullName evidence="2">Uncharacterized protein</fullName>
    </submittedName>
</protein>
<name>A0AAE1BBY9_9GAST</name>
<feature type="compositionally biased region" description="Basic residues" evidence="1">
    <location>
        <begin position="20"/>
        <end position="34"/>
    </location>
</feature>
<dbReference type="Proteomes" id="UP001283361">
    <property type="component" value="Unassembled WGS sequence"/>
</dbReference>